<dbReference type="EMBL" id="JACVVK020000481">
    <property type="protein sequence ID" value="KAK7471721.1"/>
    <property type="molecule type" value="Genomic_DNA"/>
</dbReference>
<evidence type="ECO:0000313" key="2">
    <source>
        <dbReference type="Proteomes" id="UP001519460"/>
    </source>
</evidence>
<gene>
    <name evidence="1" type="ORF">BaRGS_00035653</name>
</gene>
<proteinExistence type="predicted"/>
<accession>A0ABD0JE03</accession>
<comment type="caution">
    <text evidence="1">The sequence shown here is derived from an EMBL/GenBank/DDBJ whole genome shotgun (WGS) entry which is preliminary data.</text>
</comment>
<name>A0ABD0JE03_9CAEN</name>
<evidence type="ECO:0000313" key="1">
    <source>
        <dbReference type="EMBL" id="KAK7471721.1"/>
    </source>
</evidence>
<reference evidence="1 2" key="1">
    <citation type="journal article" date="2023" name="Sci. Data">
        <title>Genome assembly of the Korean intertidal mud-creeper Batillaria attramentaria.</title>
        <authorList>
            <person name="Patra A.K."/>
            <person name="Ho P.T."/>
            <person name="Jun S."/>
            <person name="Lee S.J."/>
            <person name="Kim Y."/>
            <person name="Won Y.J."/>
        </authorList>
    </citation>
    <scope>NUCLEOTIDE SEQUENCE [LARGE SCALE GENOMIC DNA]</scope>
    <source>
        <strain evidence="1">Wonlab-2016</strain>
    </source>
</reference>
<organism evidence="1 2">
    <name type="scientific">Batillaria attramentaria</name>
    <dbReference type="NCBI Taxonomy" id="370345"/>
    <lineage>
        <taxon>Eukaryota</taxon>
        <taxon>Metazoa</taxon>
        <taxon>Spiralia</taxon>
        <taxon>Lophotrochozoa</taxon>
        <taxon>Mollusca</taxon>
        <taxon>Gastropoda</taxon>
        <taxon>Caenogastropoda</taxon>
        <taxon>Sorbeoconcha</taxon>
        <taxon>Cerithioidea</taxon>
        <taxon>Batillariidae</taxon>
        <taxon>Batillaria</taxon>
    </lineage>
</organism>
<protein>
    <submittedName>
        <fullName evidence="1">Uncharacterized protein</fullName>
    </submittedName>
</protein>
<keyword evidence="2" id="KW-1185">Reference proteome</keyword>
<sequence>DGQHTYLPTQPPIVFMRVQTSVLTSVLQLLVMDNIPTYPPSLPLSSCSLTHGALGPFEDRSMAIGGVNNNLTTETNMTYWRRVGQNKHAMLTEMLVLLAGKTQTGRGRKFWVGG</sequence>
<dbReference type="Proteomes" id="UP001519460">
    <property type="component" value="Unassembled WGS sequence"/>
</dbReference>
<dbReference type="AlphaFoldDB" id="A0ABD0JE03"/>
<feature type="non-terminal residue" evidence="1">
    <location>
        <position position="1"/>
    </location>
</feature>